<feature type="domain" description="OmpR/PhoB-type" evidence="4">
    <location>
        <begin position="1"/>
        <end position="104"/>
    </location>
</feature>
<feature type="DNA-binding region" description="OmpR/PhoB-type" evidence="2">
    <location>
        <begin position="1"/>
        <end position="104"/>
    </location>
</feature>
<sequence>MIYIINTIIAFDPVTRNLSLKNDAQLSVELSKPATRLLSELIEHNHTTLVREELIKRVWEDYGFSPSKGNLSNSISELRKAFTSLGLHQEIIITVPRTGFKMEAEIHPLVKYKKEATKVVIDTMEPVLDAPHLSMGSRLVSRLEKLENREKKQKIRLLLASSIGIAAIASIIFFMLPKSETLRLVTTIGMCNIYGLSNAKQPSDFVSNANDMIESQGIECIDEAADIYYADSRPVNSLLKVRFMAVCRNNGTARYQHCTTYKIVK</sequence>
<dbReference type="InterPro" id="IPR036388">
    <property type="entry name" value="WH-like_DNA-bd_sf"/>
</dbReference>
<gene>
    <name evidence="5" type="ORF">NCTC13193_01497</name>
</gene>
<dbReference type="Proteomes" id="UP000270487">
    <property type="component" value="Chromosome"/>
</dbReference>
<organism evidence="5 6">
    <name type="scientific">Serratia fonticola</name>
    <dbReference type="NCBI Taxonomy" id="47917"/>
    <lineage>
        <taxon>Bacteria</taxon>
        <taxon>Pseudomonadati</taxon>
        <taxon>Pseudomonadota</taxon>
        <taxon>Gammaproteobacteria</taxon>
        <taxon>Enterobacterales</taxon>
        <taxon>Yersiniaceae</taxon>
        <taxon>Serratia</taxon>
    </lineage>
</organism>
<evidence type="ECO:0000256" key="3">
    <source>
        <dbReference type="SAM" id="Phobius"/>
    </source>
</evidence>
<dbReference type="Gene3D" id="1.10.10.10">
    <property type="entry name" value="Winged helix-like DNA-binding domain superfamily/Winged helix DNA-binding domain"/>
    <property type="match status" value="1"/>
</dbReference>
<dbReference type="GO" id="GO:0000160">
    <property type="term" value="P:phosphorelay signal transduction system"/>
    <property type="evidence" value="ECO:0007669"/>
    <property type="project" value="InterPro"/>
</dbReference>
<dbReference type="RefSeq" id="WP_141131529.1">
    <property type="nucleotide sequence ID" value="NZ_CAMISF010000001.1"/>
</dbReference>
<keyword evidence="3" id="KW-0812">Transmembrane</keyword>
<dbReference type="CDD" id="cd00383">
    <property type="entry name" value="trans_reg_C"/>
    <property type="match status" value="1"/>
</dbReference>
<dbReference type="SUPFAM" id="SSF46894">
    <property type="entry name" value="C-terminal effector domain of the bipartite response regulators"/>
    <property type="match status" value="1"/>
</dbReference>
<dbReference type="InterPro" id="IPR016032">
    <property type="entry name" value="Sig_transdc_resp-reg_C-effctor"/>
</dbReference>
<name>A0A3S4YQC7_SERFO</name>
<evidence type="ECO:0000259" key="4">
    <source>
        <dbReference type="PROSITE" id="PS51755"/>
    </source>
</evidence>
<dbReference type="EMBL" id="LR134492">
    <property type="protein sequence ID" value="VEI66030.1"/>
    <property type="molecule type" value="Genomic_DNA"/>
</dbReference>
<dbReference type="Pfam" id="PF00486">
    <property type="entry name" value="Trans_reg_C"/>
    <property type="match status" value="1"/>
</dbReference>
<accession>A0A3S4YQC7</accession>
<dbReference type="SMART" id="SM00862">
    <property type="entry name" value="Trans_reg_C"/>
    <property type="match status" value="1"/>
</dbReference>
<keyword evidence="1 2" id="KW-0238">DNA-binding</keyword>
<evidence type="ECO:0000313" key="5">
    <source>
        <dbReference type="EMBL" id="VEI66030.1"/>
    </source>
</evidence>
<dbReference type="GO" id="GO:0006355">
    <property type="term" value="P:regulation of DNA-templated transcription"/>
    <property type="evidence" value="ECO:0007669"/>
    <property type="project" value="InterPro"/>
</dbReference>
<dbReference type="AlphaFoldDB" id="A0A3S4YQC7"/>
<protein>
    <submittedName>
        <fullName evidence="5">DNA-binding transcriptional activator CadC</fullName>
    </submittedName>
</protein>
<evidence type="ECO:0000313" key="6">
    <source>
        <dbReference type="Proteomes" id="UP000270487"/>
    </source>
</evidence>
<dbReference type="GO" id="GO:0003677">
    <property type="term" value="F:DNA binding"/>
    <property type="evidence" value="ECO:0007669"/>
    <property type="project" value="UniProtKB-UniRule"/>
</dbReference>
<reference evidence="5 6" key="1">
    <citation type="submission" date="2018-12" db="EMBL/GenBank/DDBJ databases">
        <authorList>
            <consortium name="Pathogen Informatics"/>
        </authorList>
    </citation>
    <scope>NUCLEOTIDE SEQUENCE [LARGE SCALE GENOMIC DNA]</scope>
    <source>
        <strain evidence="5 6">NCTC13193</strain>
    </source>
</reference>
<dbReference type="PROSITE" id="PS51755">
    <property type="entry name" value="OMPR_PHOB"/>
    <property type="match status" value="1"/>
</dbReference>
<feature type="transmembrane region" description="Helical" evidence="3">
    <location>
        <begin position="155"/>
        <end position="176"/>
    </location>
</feature>
<keyword evidence="3" id="KW-0472">Membrane</keyword>
<dbReference type="InterPro" id="IPR001867">
    <property type="entry name" value="OmpR/PhoB-type_DNA-bd"/>
</dbReference>
<evidence type="ECO:0000256" key="2">
    <source>
        <dbReference type="PROSITE-ProRule" id="PRU01091"/>
    </source>
</evidence>
<proteinExistence type="predicted"/>
<keyword evidence="3" id="KW-1133">Transmembrane helix</keyword>
<evidence type="ECO:0000256" key="1">
    <source>
        <dbReference type="ARBA" id="ARBA00023125"/>
    </source>
</evidence>